<keyword evidence="15 16" id="KW-0961">Cell wall biogenesis/degradation</keyword>
<evidence type="ECO:0000256" key="6">
    <source>
        <dbReference type="ARBA" id="ARBA00022670"/>
    </source>
</evidence>
<dbReference type="EMBL" id="CP036501">
    <property type="protein sequence ID" value="UZP75424.1"/>
    <property type="molecule type" value="Genomic_DNA"/>
</dbReference>
<dbReference type="InterPro" id="IPR037532">
    <property type="entry name" value="FtsI_transpept"/>
</dbReference>
<dbReference type="SUPFAM" id="SSF56519">
    <property type="entry name" value="Penicillin binding protein dimerisation domain"/>
    <property type="match status" value="1"/>
</dbReference>
<evidence type="ECO:0000256" key="7">
    <source>
        <dbReference type="ARBA" id="ARBA00022692"/>
    </source>
</evidence>
<comment type="catalytic activity">
    <reaction evidence="16">
        <text>Preferential cleavage: (Ac)2-L-Lys-D-Ala-|-D-Ala. Also transpeptidation of peptidyl-alanyl moieties that are N-acyl substituents of D-alanine.</text>
        <dbReference type="EC" id="3.4.16.4"/>
    </reaction>
</comment>
<keyword evidence="4 16" id="KW-0132">Cell division</keyword>
<dbReference type="InterPro" id="IPR001460">
    <property type="entry name" value="PCN-bd_Tpept"/>
</dbReference>
<dbReference type="InterPro" id="IPR012338">
    <property type="entry name" value="Beta-lactam/transpept-like"/>
</dbReference>
<sequence>MSAAPATPFSYRWRILFVTALLTGLFGMLIFRLVQLQVGASQYGNDFLKRQGDLRAVRSAEIPAYRGLITDRRGAPLAVSTPVVTLWANPQQLIGSGKESQLAQLLNLPVDSFLAKLERYRKKQFMYLSRHQTPTVARTVLSSGIPGIYGQREYRRFYPAGEVVSQLVGTTNIDGEGASGLEMRFDESLQGAPGKKRFIKDLHGDAIRDIGVVREAADGESLQLSIDLRLQHAQHRELHRAMKETGAAAASAVTLDARTGEILAMTNLPSFNPNKRGQLNLAAMRNRVVTDVYEPGSTVKPLTLVAALESGEFDIDTVIDTSPGRIKVGGKVLPDPRNYGAITVSRVIEKSSQVGVTKMAQTIGHESIIDVFQRLGLGQVTGAEFPGERSGRLPDHDFWSEIDQVTPAFGYGLLVTPLQLAHAYSVFANEGRLVPLTLLATDDTHSSGQQVISPDIASKVITVLHRVTGEEGTAKRASVPGFNVGGKTGTVHKVGSAGYLDDRYVALFAGVSPIESPRYVTVVVIDEPEGDVYGGGAAAAPVYSRITQEVLRIRNAVPDTTQDDANLPLFASTGGGAGA</sequence>
<keyword evidence="10 16" id="KW-0573">Peptidoglycan synthesis</keyword>
<dbReference type="EC" id="3.4.16.4" evidence="16"/>
<evidence type="ECO:0000256" key="16">
    <source>
        <dbReference type="HAMAP-Rule" id="MF_02080"/>
    </source>
</evidence>
<keyword evidence="5 16" id="KW-0121">Carboxypeptidase</keyword>
<keyword evidence="2 16" id="KW-1003">Cell membrane</keyword>
<evidence type="ECO:0000313" key="19">
    <source>
        <dbReference type="EMBL" id="UZP75424.1"/>
    </source>
</evidence>
<evidence type="ECO:0000256" key="9">
    <source>
        <dbReference type="ARBA" id="ARBA00022960"/>
    </source>
</evidence>
<dbReference type="Gene3D" id="3.40.710.10">
    <property type="entry name" value="DD-peptidase/beta-lactamase superfamily"/>
    <property type="match status" value="1"/>
</dbReference>
<keyword evidence="8 16" id="KW-0378">Hydrolase</keyword>
<dbReference type="Pfam" id="PF03717">
    <property type="entry name" value="PBP_dimer"/>
    <property type="match status" value="1"/>
</dbReference>
<accession>A0ABY6Q805</accession>
<name>A0ABY6Q805_9GAMM</name>
<evidence type="ECO:0000256" key="10">
    <source>
        <dbReference type="ARBA" id="ARBA00022984"/>
    </source>
</evidence>
<evidence type="ECO:0000256" key="8">
    <source>
        <dbReference type="ARBA" id="ARBA00022801"/>
    </source>
</evidence>
<keyword evidence="3 16" id="KW-0997">Cell inner membrane</keyword>
<keyword evidence="7 16" id="KW-0812">Transmembrane</keyword>
<evidence type="ECO:0000256" key="1">
    <source>
        <dbReference type="ARBA" id="ARBA00004370"/>
    </source>
</evidence>
<dbReference type="Gene3D" id="3.30.450.330">
    <property type="match status" value="1"/>
</dbReference>
<comment type="subcellular location">
    <subcellularLocation>
        <location evidence="1">Membrane</location>
    </subcellularLocation>
</comment>
<proteinExistence type="inferred from homology"/>
<dbReference type="PANTHER" id="PTHR30627">
    <property type="entry name" value="PEPTIDOGLYCAN D,D-TRANSPEPTIDASE"/>
    <property type="match status" value="1"/>
</dbReference>
<feature type="domain" description="Penicillin-binding protein transpeptidase" evidence="17">
    <location>
        <begin position="251"/>
        <end position="547"/>
    </location>
</feature>
<dbReference type="InterPro" id="IPR036138">
    <property type="entry name" value="PBP_dimer_sf"/>
</dbReference>
<dbReference type="RefSeq" id="WP_279241912.1">
    <property type="nucleotide sequence ID" value="NZ_CP036501.1"/>
</dbReference>
<dbReference type="Gene3D" id="3.90.1310.10">
    <property type="entry name" value="Penicillin-binding protein 2a (Domain 2)"/>
    <property type="match status" value="1"/>
</dbReference>
<evidence type="ECO:0000256" key="13">
    <source>
        <dbReference type="ARBA" id="ARBA00023210"/>
    </source>
</evidence>
<evidence type="ECO:0000259" key="17">
    <source>
        <dbReference type="Pfam" id="PF00905"/>
    </source>
</evidence>
<protein>
    <recommendedName>
        <fullName evidence="16">Peptidoglycan D,D-transpeptidase FtsI</fullName>
        <ecNumber evidence="16">3.4.16.4</ecNumber>
    </recommendedName>
    <alternativeName>
        <fullName evidence="16">Penicillin-binding protein 3</fullName>
        <shortName evidence="16">PBP-3</shortName>
    </alternativeName>
</protein>
<dbReference type="InterPro" id="IPR005311">
    <property type="entry name" value="PBP_dimer"/>
</dbReference>
<keyword evidence="20" id="KW-1185">Reference proteome</keyword>
<evidence type="ECO:0000256" key="14">
    <source>
        <dbReference type="ARBA" id="ARBA00023306"/>
    </source>
</evidence>
<evidence type="ECO:0000256" key="3">
    <source>
        <dbReference type="ARBA" id="ARBA00022519"/>
    </source>
</evidence>
<reference evidence="19 20" key="1">
    <citation type="submission" date="2019-02" db="EMBL/GenBank/DDBJ databases">
        <title>Halieaceae_genomes.</title>
        <authorList>
            <person name="Li S.-H."/>
        </authorList>
    </citation>
    <scope>NUCLEOTIDE SEQUENCE [LARGE SCALE GENOMIC DNA]</scope>
    <source>
        <strain evidence="19 20">JH123</strain>
    </source>
</reference>
<evidence type="ECO:0000256" key="5">
    <source>
        <dbReference type="ARBA" id="ARBA00022645"/>
    </source>
</evidence>
<keyword evidence="13 16" id="KW-0717">Septation</keyword>
<comment type="function">
    <text evidence="16">Catalyzes cross-linking of the peptidoglycan cell wall at the division septum.</text>
</comment>
<evidence type="ECO:0000256" key="12">
    <source>
        <dbReference type="ARBA" id="ARBA00023136"/>
    </source>
</evidence>
<keyword evidence="12 16" id="KW-0472">Membrane</keyword>
<feature type="domain" description="Penicillin-binding protein dimerisation" evidence="18">
    <location>
        <begin position="62"/>
        <end position="208"/>
    </location>
</feature>
<feature type="active site" description="Acyl-ester intermediate" evidence="16">
    <location>
        <position position="297"/>
    </location>
</feature>
<keyword evidence="14 16" id="KW-0131">Cell cycle</keyword>
<evidence type="ECO:0000313" key="20">
    <source>
        <dbReference type="Proteomes" id="UP001317963"/>
    </source>
</evidence>
<gene>
    <name evidence="16" type="primary">ftsI</name>
    <name evidence="19" type="ORF">E0F26_12050</name>
</gene>
<evidence type="ECO:0000256" key="4">
    <source>
        <dbReference type="ARBA" id="ARBA00022618"/>
    </source>
</evidence>
<keyword evidence="11 16" id="KW-1133">Transmembrane helix</keyword>
<comment type="pathway">
    <text evidence="16">Cell wall biogenesis; peptidoglycan biosynthesis.</text>
</comment>
<evidence type="ECO:0000256" key="2">
    <source>
        <dbReference type="ARBA" id="ARBA00022475"/>
    </source>
</evidence>
<evidence type="ECO:0000259" key="18">
    <source>
        <dbReference type="Pfam" id="PF03717"/>
    </source>
</evidence>
<dbReference type="PANTHER" id="PTHR30627:SF1">
    <property type="entry name" value="PEPTIDOGLYCAN D,D-TRANSPEPTIDASE FTSI"/>
    <property type="match status" value="1"/>
</dbReference>
<keyword evidence="6 16" id="KW-0645">Protease</keyword>
<keyword evidence="9 16" id="KW-0133">Cell shape</keyword>
<dbReference type="InterPro" id="IPR050515">
    <property type="entry name" value="Beta-lactam/transpept"/>
</dbReference>
<organism evidence="19 20">
    <name type="scientific">Candidatus Paraluminiphilus aquimaris</name>
    <dbReference type="NCBI Taxonomy" id="2518994"/>
    <lineage>
        <taxon>Bacteria</taxon>
        <taxon>Pseudomonadati</taxon>
        <taxon>Pseudomonadota</taxon>
        <taxon>Gammaproteobacteria</taxon>
        <taxon>Cellvibrionales</taxon>
        <taxon>Halieaceae</taxon>
        <taxon>Candidatus Paraluminiphilus</taxon>
    </lineage>
</organism>
<dbReference type="SUPFAM" id="SSF56601">
    <property type="entry name" value="beta-lactamase/transpeptidase-like"/>
    <property type="match status" value="1"/>
</dbReference>
<dbReference type="Proteomes" id="UP001317963">
    <property type="component" value="Chromosome"/>
</dbReference>
<dbReference type="HAMAP" id="MF_02080">
    <property type="entry name" value="FtsI_transpept"/>
    <property type="match status" value="1"/>
</dbReference>
<comment type="similarity">
    <text evidence="16">Belongs to the transpeptidase family. FtsI subfamily.</text>
</comment>
<dbReference type="Pfam" id="PF00905">
    <property type="entry name" value="Transpeptidase"/>
    <property type="match status" value="1"/>
</dbReference>
<evidence type="ECO:0000256" key="11">
    <source>
        <dbReference type="ARBA" id="ARBA00022989"/>
    </source>
</evidence>
<evidence type="ECO:0000256" key="15">
    <source>
        <dbReference type="ARBA" id="ARBA00023316"/>
    </source>
</evidence>